<dbReference type="EMBL" id="BOVJ01000125">
    <property type="protein sequence ID" value="GIQ65230.1"/>
    <property type="molecule type" value="Genomic_DNA"/>
</dbReference>
<evidence type="ECO:0000313" key="2">
    <source>
        <dbReference type="Proteomes" id="UP000680304"/>
    </source>
</evidence>
<accession>A0ABQ4NAK9</accession>
<evidence type="ECO:0000313" key="1">
    <source>
        <dbReference type="EMBL" id="GIQ65230.1"/>
    </source>
</evidence>
<comment type="caution">
    <text evidence="1">The sequence shown here is derived from an EMBL/GenBank/DDBJ whole genome shotgun (WGS) entry which is preliminary data.</text>
</comment>
<keyword evidence="2" id="KW-1185">Reference proteome</keyword>
<name>A0ABQ4NAK9_9BACL</name>
<dbReference type="Proteomes" id="UP000680304">
    <property type="component" value="Unassembled WGS sequence"/>
</dbReference>
<proteinExistence type="predicted"/>
<protein>
    <submittedName>
        <fullName evidence="1">Uncharacterized protein</fullName>
    </submittedName>
</protein>
<organism evidence="1 2">
    <name type="scientific">Paenibacillus cisolokensis</name>
    <dbReference type="NCBI Taxonomy" id="1658519"/>
    <lineage>
        <taxon>Bacteria</taxon>
        <taxon>Bacillati</taxon>
        <taxon>Bacillota</taxon>
        <taxon>Bacilli</taxon>
        <taxon>Bacillales</taxon>
        <taxon>Paenibacillaceae</taxon>
        <taxon>Paenibacillus</taxon>
    </lineage>
</organism>
<gene>
    <name evidence="1" type="ORF">PACILC2_37980</name>
</gene>
<sequence length="120" mass="14374">MYLPFLFRYGGKIYDPVFTIVISPFGARKWRRRYGDSPLVFIGERRGRSYSYMLPEELPDAFLKPDRSDYDYRKYRMPFRLLTRMVRTAPGLLKSFRLSSVRCCAPRRLTRREKCRTAAQ</sequence>
<reference evidence="1 2" key="1">
    <citation type="submission" date="2021-04" db="EMBL/GenBank/DDBJ databases">
        <title>Draft genome sequence of Paenibacillus cisolokensis, LC2-13A.</title>
        <authorList>
            <person name="Uke A."/>
            <person name="Chhe C."/>
            <person name="Baramee S."/>
            <person name="Kosugi A."/>
        </authorList>
    </citation>
    <scope>NUCLEOTIDE SEQUENCE [LARGE SCALE GENOMIC DNA]</scope>
    <source>
        <strain evidence="1 2">LC2-13A</strain>
    </source>
</reference>